<feature type="region of interest" description="Disordered" evidence="13">
    <location>
        <begin position="1"/>
        <end position="33"/>
    </location>
</feature>
<keyword evidence="9" id="KW-0067">ATP-binding</keyword>
<evidence type="ECO:0000259" key="14">
    <source>
        <dbReference type="PROSITE" id="PS51424"/>
    </source>
</evidence>
<dbReference type="GO" id="GO:0005524">
    <property type="term" value="F:ATP binding"/>
    <property type="evidence" value="ECO:0007669"/>
    <property type="project" value="UniProtKB-KW"/>
</dbReference>
<evidence type="ECO:0000313" key="15">
    <source>
        <dbReference type="EMBL" id="CAD5120363.1"/>
    </source>
</evidence>
<dbReference type="InterPro" id="IPR032171">
    <property type="entry name" value="COR-A"/>
</dbReference>
<comment type="catalytic activity">
    <reaction evidence="11">
        <text>L-seryl-[protein] + ATP = O-phospho-L-seryl-[protein] + ADP + H(+)</text>
        <dbReference type="Rhea" id="RHEA:17989"/>
        <dbReference type="Rhea" id="RHEA-COMP:9863"/>
        <dbReference type="Rhea" id="RHEA-COMP:11604"/>
        <dbReference type="ChEBI" id="CHEBI:15378"/>
        <dbReference type="ChEBI" id="CHEBI:29999"/>
        <dbReference type="ChEBI" id="CHEBI:30616"/>
        <dbReference type="ChEBI" id="CHEBI:83421"/>
        <dbReference type="ChEBI" id="CHEBI:456216"/>
        <dbReference type="EC" id="2.7.11.1"/>
    </reaction>
</comment>
<comment type="cofactor">
    <cofactor evidence="1">
        <name>Mg(2+)</name>
        <dbReference type="ChEBI" id="CHEBI:18420"/>
    </cofactor>
</comment>
<sequence length="1193" mass="134039">MLKKISNKLKKQEAKRDDTTTALPPPKALWTSISNISEPDSADSGFFEAVCRNDVDEVRKYYKSNKTIINVPDSNGRTALHKASARGYHKIIMYLLSHGADLEKRDKQGKTALYSAVENGHVNCVGIIVDFIHSVDRRPRAPFILLRSIKSQEKNLEDDLRRSYVVEQSRSCSVVKSFSLRNFLCVEILLAHGQAANDLGVFLYQTLDIPTKHILLRNVKGDMNTSNISKCFPSKTITLTILKSSIRAGNLLNFSSLKNLIIVECGMRQLQLEGLDSLESLDVSENRLTSLPASIGRFKQLKVIRAVKNHLTCLPPFELTNLEILDVSWNQLKILPNQLCSCTSLRQLNVSNNQLISLPEDIGLCSQLRTIDLEQNKLKTVPTSLSTLNKLKDIILNYNPLEDVSDELSVQELKSYLRILTEDPVPCNTMKMVVVGQEKCGKTSLIKRLHPVHNSTNVVRRLSQLKLSARPNMRQASRVKSVDVRQVNLGEEIVLKIFDCGGSADLYDDHGFFLTAGAVYVTVFKMNEWTECTVERSNFLLGRLQLWLSYIYSKAPNASVIIVGTHADHSSLNDDLKQEIWTEVRKLLSRCKIKHTRMDSCSDCILCTVGCLPQRRPPTGNLTANDIENATDDSGGADGVQSPLFSPHIIAYFEVSSPDGANIESLKTYMENICRKTISLNSYIPRRWSQLQDSLNRIEKPVITMDEMAKLAQVHGVKNDEEFLLMLARFANSGSVVTASRSNNTVIVLQPEWLAKCLSTIHAIPSDPNNVGLIQEDLLLKQLDQDALSFLLSLSICIRLSGTKLLLAPSRLPAGYPPETSWRKFPEDDELQFVFMVTLPTIAPPSFFPDLTVALRKNRTDEVYEGVKSTYLLTHIVEVIDGFAYHIQLKRNVLLLEIRTTFDRDIHEGIDILDRILDKVTSTYEGLKSQASMNSRLLNTIICPGCLFNNVENPARFPSIILSYDDESDVSCEQGHQLGANFEFIKGQIPKKLIPKEKSDLSAKCNGFPTYFVVLPAVGDGLNIAKQTIYPNQYSAYALHAVCEFPDGLHISPEEGLALHRNVDEIMHKYGPHTLAVLQLLRITSDSSVLANDMAVRTKQITQTLDGMLKDLEAKFKISTLKYPLDKVDSNFLRSRLNLASNCRRICGLTKIQFDGRSIWVCDRHYRQLLPKETDHSDYFNLLNATLRKESLA</sequence>
<evidence type="ECO:0000256" key="5">
    <source>
        <dbReference type="ARBA" id="ARBA00022679"/>
    </source>
</evidence>
<keyword evidence="6" id="KW-0677">Repeat</keyword>
<dbReference type="SMART" id="SM00248">
    <property type="entry name" value="ANK"/>
    <property type="match status" value="2"/>
</dbReference>
<evidence type="ECO:0000313" key="16">
    <source>
        <dbReference type="Proteomes" id="UP000549394"/>
    </source>
</evidence>
<dbReference type="PRINTS" id="PR00019">
    <property type="entry name" value="LEURICHRPT"/>
</dbReference>
<dbReference type="Pfam" id="PF08477">
    <property type="entry name" value="Roc"/>
    <property type="match status" value="1"/>
</dbReference>
<dbReference type="GO" id="GO:0009966">
    <property type="term" value="P:regulation of signal transduction"/>
    <property type="evidence" value="ECO:0007669"/>
    <property type="project" value="UniProtKB-ARBA"/>
</dbReference>
<comment type="caution">
    <text evidence="15">The sequence shown here is derived from an EMBL/GenBank/DDBJ whole genome shotgun (WGS) entry which is preliminary data.</text>
</comment>
<dbReference type="PROSITE" id="PS51424">
    <property type="entry name" value="ROC"/>
    <property type="match status" value="1"/>
</dbReference>
<keyword evidence="7" id="KW-0547">Nucleotide-binding</keyword>
<evidence type="ECO:0000256" key="10">
    <source>
        <dbReference type="ARBA" id="ARBA00047899"/>
    </source>
</evidence>
<evidence type="ECO:0000256" key="7">
    <source>
        <dbReference type="ARBA" id="ARBA00022741"/>
    </source>
</evidence>
<keyword evidence="12" id="KW-0040">ANK repeat</keyword>
<dbReference type="SUPFAM" id="SSF52058">
    <property type="entry name" value="L domain-like"/>
    <property type="match status" value="1"/>
</dbReference>
<evidence type="ECO:0000256" key="6">
    <source>
        <dbReference type="ARBA" id="ARBA00022737"/>
    </source>
</evidence>
<evidence type="ECO:0000256" key="11">
    <source>
        <dbReference type="ARBA" id="ARBA00048679"/>
    </source>
</evidence>
<evidence type="ECO:0000256" key="9">
    <source>
        <dbReference type="ARBA" id="ARBA00022840"/>
    </source>
</evidence>
<dbReference type="Gene3D" id="3.30.70.1390">
    <property type="entry name" value="ROC domain from the Parkinson's disease-associated leucine-rich repeat kinase 2"/>
    <property type="match status" value="1"/>
</dbReference>
<dbReference type="GO" id="GO:0005737">
    <property type="term" value="C:cytoplasm"/>
    <property type="evidence" value="ECO:0007669"/>
    <property type="project" value="TreeGrafter"/>
</dbReference>
<feature type="compositionally biased region" description="Basic and acidic residues" evidence="13">
    <location>
        <begin position="10"/>
        <end position="19"/>
    </location>
</feature>
<evidence type="ECO:0000256" key="4">
    <source>
        <dbReference type="ARBA" id="ARBA00022614"/>
    </source>
</evidence>
<keyword evidence="16" id="KW-1185">Reference proteome</keyword>
<dbReference type="InterPro" id="IPR020859">
    <property type="entry name" value="ROC"/>
</dbReference>
<dbReference type="InterPro" id="IPR036770">
    <property type="entry name" value="Ankyrin_rpt-contain_sf"/>
</dbReference>
<dbReference type="GO" id="GO:0004674">
    <property type="term" value="F:protein serine/threonine kinase activity"/>
    <property type="evidence" value="ECO:0007669"/>
    <property type="project" value="UniProtKB-KW"/>
</dbReference>
<dbReference type="Gene3D" id="3.40.50.300">
    <property type="entry name" value="P-loop containing nucleotide triphosphate hydrolases"/>
    <property type="match status" value="1"/>
</dbReference>
<feature type="repeat" description="ANK" evidence="12">
    <location>
        <begin position="75"/>
        <end position="107"/>
    </location>
</feature>
<dbReference type="PROSITE" id="PS51450">
    <property type="entry name" value="LRR"/>
    <property type="match status" value="2"/>
</dbReference>
<proteinExistence type="predicted"/>
<dbReference type="PANTHER" id="PTHR48051">
    <property type="match status" value="1"/>
</dbReference>
<evidence type="ECO:0000256" key="8">
    <source>
        <dbReference type="ARBA" id="ARBA00022777"/>
    </source>
</evidence>
<dbReference type="InterPro" id="IPR003591">
    <property type="entry name" value="Leu-rich_rpt_typical-subtyp"/>
</dbReference>
<dbReference type="PROSITE" id="PS50088">
    <property type="entry name" value="ANK_REPEAT"/>
    <property type="match status" value="1"/>
</dbReference>
<evidence type="ECO:0000256" key="2">
    <source>
        <dbReference type="ARBA" id="ARBA00012513"/>
    </source>
</evidence>
<reference evidence="15 16" key="1">
    <citation type="submission" date="2020-08" db="EMBL/GenBank/DDBJ databases">
        <authorList>
            <person name="Hejnol A."/>
        </authorList>
    </citation>
    <scope>NUCLEOTIDE SEQUENCE [LARGE SCALE GENOMIC DNA]</scope>
</reference>
<dbReference type="InterPro" id="IPR001611">
    <property type="entry name" value="Leu-rich_rpt"/>
</dbReference>
<dbReference type="PANTHER" id="PTHR48051:SF1">
    <property type="entry name" value="RAS SUPPRESSOR PROTEIN 1"/>
    <property type="match status" value="1"/>
</dbReference>
<dbReference type="EMBL" id="CAJFCJ010000012">
    <property type="protein sequence ID" value="CAD5120363.1"/>
    <property type="molecule type" value="Genomic_DNA"/>
</dbReference>
<dbReference type="InterPro" id="IPR032675">
    <property type="entry name" value="LRR_dom_sf"/>
</dbReference>
<evidence type="ECO:0000256" key="3">
    <source>
        <dbReference type="ARBA" id="ARBA00022527"/>
    </source>
</evidence>
<dbReference type="InterPro" id="IPR050216">
    <property type="entry name" value="LRR_domain-containing"/>
</dbReference>
<dbReference type="SMART" id="SM00364">
    <property type="entry name" value="LRR_BAC"/>
    <property type="match status" value="5"/>
</dbReference>
<dbReference type="Pfam" id="PF12796">
    <property type="entry name" value="Ank_2"/>
    <property type="match status" value="1"/>
</dbReference>
<dbReference type="AlphaFoldDB" id="A0A7I8VVT4"/>
<dbReference type="SMART" id="SM00369">
    <property type="entry name" value="LRR_TYP"/>
    <property type="match status" value="4"/>
</dbReference>
<dbReference type="InterPro" id="IPR027417">
    <property type="entry name" value="P-loop_NTPase"/>
</dbReference>
<evidence type="ECO:0000256" key="1">
    <source>
        <dbReference type="ARBA" id="ARBA00001946"/>
    </source>
</evidence>
<keyword evidence="4" id="KW-0433">Leucine-rich repeat</keyword>
<dbReference type="SUPFAM" id="SSF48403">
    <property type="entry name" value="Ankyrin repeat"/>
    <property type="match status" value="1"/>
</dbReference>
<dbReference type="Proteomes" id="UP000549394">
    <property type="component" value="Unassembled WGS sequence"/>
</dbReference>
<dbReference type="InterPro" id="IPR002110">
    <property type="entry name" value="Ankyrin_rpt"/>
</dbReference>
<dbReference type="Pfam" id="PF16095">
    <property type="entry name" value="COR-A"/>
    <property type="match status" value="1"/>
</dbReference>
<dbReference type="SUPFAM" id="SSF52540">
    <property type="entry name" value="P-loop containing nucleoside triphosphate hydrolases"/>
    <property type="match status" value="1"/>
</dbReference>
<dbReference type="Gene3D" id="1.25.40.20">
    <property type="entry name" value="Ankyrin repeat-containing domain"/>
    <property type="match status" value="1"/>
</dbReference>
<dbReference type="EC" id="2.7.11.1" evidence="2"/>
<dbReference type="Gene3D" id="3.80.10.10">
    <property type="entry name" value="Ribonuclease Inhibitor"/>
    <property type="match status" value="1"/>
</dbReference>
<name>A0A7I8VVT4_9ANNE</name>
<feature type="domain" description="Roc" evidence="14">
    <location>
        <begin position="423"/>
        <end position="677"/>
    </location>
</feature>
<protein>
    <recommendedName>
        <fullName evidence="2">non-specific serine/threonine protein kinase</fullName>
        <ecNumber evidence="2">2.7.11.1</ecNumber>
    </recommendedName>
</protein>
<keyword evidence="3" id="KW-0723">Serine/threonine-protein kinase</keyword>
<organism evidence="15 16">
    <name type="scientific">Dimorphilus gyrociliatus</name>
    <dbReference type="NCBI Taxonomy" id="2664684"/>
    <lineage>
        <taxon>Eukaryota</taxon>
        <taxon>Metazoa</taxon>
        <taxon>Spiralia</taxon>
        <taxon>Lophotrochozoa</taxon>
        <taxon>Annelida</taxon>
        <taxon>Polychaeta</taxon>
        <taxon>Polychaeta incertae sedis</taxon>
        <taxon>Dinophilidae</taxon>
        <taxon>Dimorphilus</taxon>
    </lineage>
</organism>
<evidence type="ECO:0000256" key="12">
    <source>
        <dbReference type="PROSITE-ProRule" id="PRU00023"/>
    </source>
</evidence>
<evidence type="ECO:0000256" key="13">
    <source>
        <dbReference type="SAM" id="MobiDB-lite"/>
    </source>
</evidence>
<dbReference type="Pfam" id="PF00560">
    <property type="entry name" value="LRR_1"/>
    <property type="match status" value="2"/>
</dbReference>
<comment type="catalytic activity">
    <reaction evidence="10">
        <text>L-threonyl-[protein] + ATP = O-phospho-L-threonyl-[protein] + ADP + H(+)</text>
        <dbReference type="Rhea" id="RHEA:46608"/>
        <dbReference type="Rhea" id="RHEA-COMP:11060"/>
        <dbReference type="Rhea" id="RHEA-COMP:11605"/>
        <dbReference type="ChEBI" id="CHEBI:15378"/>
        <dbReference type="ChEBI" id="CHEBI:30013"/>
        <dbReference type="ChEBI" id="CHEBI:30616"/>
        <dbReference type="ChEBI" id="CHEBI:61977"/>
        <dbReference type="ChEBI" id="CHEBI:456216"/>
        <dbReference type="EC" id="2.7.11.1"/>
    </reaction>
</comment>
<keyword evidence="5" id="KW-0808">Transferase</keyword>
<accession>A0A7I8VVT4</accession>
<gene>
    <name evidence="15" type="ORF">DGYR_LOCUS8470</name>
</gene>
<dbReference type="PROSITE" id="PS50297">
    <property type="entry name" value="ANK_REP_REGION"/>
    <property type="match status" value="1"/>
</dbReference>
<keyword evidence="8" id="KW-0418">Kinase</keyword>
<dbReference type="OrthoDB" id="17912at2759"/>